<evidence type="ECO:0000256" key="1">
    <source>
        <dbReference type="SAM" id="MobiDB-lite"/>
    </source>
</evidence>
<accession>A0ABS4VGN0</accession>
<evidence type="ECO:0000313" key="3">
    <source>
        <dbReference type="Proteomes" id="UP001519311"/>
    </source>
</evidence>
<protein>
    <submittedName>
        <fullName evidence="2">Uncharacterized protein</fullName>
    </submittedName>
</protein>
<feature type="compositionally biased region" description="Basic and acidic residues" evidence="1">
    <location>
        <begin position="1"/>
        <end position="10"/>
    </location>
</feature>
<keyword evidence="3" id="KW-1185">Reference proteome</keyword>
<gene>
    <name evidence="2" type="ORF">JOF59_005333</name>
</gene>
<dbReference type="RefSeq" id="WP_209471045.1">
    <property type="nucleotide sequence ID" value="NZ_BMWJ01000005.1"/>
</dbReference>
<sequence>MHRPAREGRPRPSRAGSILVRPDGYPGLRTAPAIGSDLLAHLDMLLGRDAGPGGD</sequence>
<dbReference type="Proteomes" id="UP001519311">
    <property type="component" value="Unassembled WGS sequence"/>
</dbReference>
<feature type="region of interest" description="Disordered" evidence="1">
    <location>
        <begin position="1"/>
        <end position="25"/>
    </location>
</feature>
<proteinExistence type="predicted"/>
<reference evidence="2 3" key="1">
    <citation type="submission" date="2021-03" db="EMBL/GenBank/DDBJ databases">
        <title>Sequencing the genomes of 1000 actinobacteria strains.</title>
        <authorList>
            <person name="Klenk H.-P."/>
        </authorList>
    </citation>
    <scope>NUCLEOTIDE SEQUENCE [LARGE SCALE GENOMIC DNA]</scope>
    <source>
        <strain evidence="2 3">DSM 40843</strain>
    </source>
</reference>
<comment type="caution">
    <text evidence="2">The sequence shown here is derived from an EMBL/GenBank/DDBJ whole genome shotgun (WGS) entry which is preliminary data.</text>
</comment>
<evidence type="ECO:0000313" key="2">
    <source>
        <dbReference type="EMBL" id="MBP2362933.1"/>
    </source>
</evidence>
<dbReference type="EMBL" id="JAGINS010000001">
    <property type="protein sequence ID" value="MBP2362933.1"/>
    <property type="molecule type" value="Genomic_DNA"/>
</dbReference>
<organism evidence="2 3">
    <name type="scientific">Streptomyces clavifer</name>
    <dbReference type="NCBI Taxonomy" id="68188"/>
    <lineage>
        <taxon>Bacteria</taxon>
        <taxon>Bacillati</taxon>
        <taxon>Actinomycetota</taxon>
        <taxon>Actinomycetes</taxon>
        <taxon>Kitasatosporales</taxon>
        <taxon>Streptomycetaceae</taxon>
        <taxon>Streptomyces</taxon>
    </lineage>
</organism>
<name>A0ABS4VGN0_9ACTN</name>